<dbReference type="PRINTS" id="PR01217">
    <property type="entry name" value="PRICHEXTENSN"/>
</dbReference>
<protein>
    <submittedName>
        <fullName evidence="3">Uncharacterized protein</fullName>
    </submittedName>
</protein>
<keyword evidence="2" id="KW-0472">Membrane</keyword>
<keyword evidence="2" id="KW-1133">Transmembrane helix</keyword>
<feature type="region of interest" description="Disordered" evidence="1">
    <location>
        <begin position="100"/>
        <end position="204"/>
    </location>
</feature>
<accession>A0ABV8VP30</accession>
<proteinExistence type="predicted"/>
<dbReference type="Proteomes" id="UP001595844">
    <property type="component" value="Unassembled WGS sequence"/>
</dbReference>
<evidence type="ECO:0000256" key="2">
    <source>
        <dbReference type="SAM" id="Phobius"/>
    </source>
</evidence>
<organism evidence="3 4">
    <name type="scientific">Nocardia halotolerans</name>
    <dbReference type="NCBI Taxonomy" id="1755878"/>
    <lineage>
        <taxon>Bacteria</taxon>
        <taxon>Bacillati</taxon>
        <taxon>Actinomycetota</taxon>
        <taxon>Actinomycetes</taxon>
        <taxon>Mycobacteriales</taxon>
        <taxon>Nocardiaceae</taxon>
        <taxon>Nocardia</taxon>
    </lineage>
</organism>
<evidence type="ECO:0000313" key="4">
    <source>
        <dbReference type="Proteomes" id="UP001595844"/>
    </source>
</evidence>
<dbReference type="EMBL" id="JBHSDL010000045">
    <property type="protein sequence ID" value="MFC4377819.1"/>
    <property type="molecule type" value="Genomic_DNA"/>
</dbReference>
<evidence type="ECO:0000256" key="1">
    <source>
        <dbReference type="SAM" id="MobiDB-lite"/>
    </source>
</evidence>
<feature type="compositionally biased region" description="Pro residues" evidence="1">
    <location>
        <begin position="111"/>
        <end position="196"/>
    </location>
</feature>
<sequence length="204" mass="20905">MAESSEGPEEQARSSTRMIAIAAVLAALLALVVALGLVLRANQGDDDEVDQMGANGLSVDGQQVSATDAEFAPPWPARRVGGNCSAGGVVAHWQVDPDGSWQCTVTTPDAVTPPPPPPPPPDPAPVQAPPPPYAPPPPPPVEPPPAYDPPPPAYEPPPPAYEPPPPEPQPAPAPPPPQPPPPPQIQLPFPLPPILLPPAAAVLP</sequence>
<evidence type="ECO:0000313" key="3">
    <source>
        <dbReference type="EMBL" id="MFC4377819.1"/>
    </source>
</evidence>
<reference evidence="4" key="1">
    <citation type="journal article" date="2019" name="Int. J. Syst. Evol. Microbiol.">
        <title>The Global Catalogue of Microorganisms (GCM) 10K type strain sequencing project: providing services to taxonomists for standard genome sequencing and annotation.</title>
        <authorList>
            <consortium name="The Broad Institute Genomics Platform"/>
            <consortium name="The Broad Institute Genome Sequencing Center for Infectious Disease"/>
            <person name="Wu L."/>
            <person name="Ma J."/>
        </authorList>
    </citation>
    <scope>NUCLEOTIDE SEQUENCE [LARGE SCALE GENOMIC DNA]</scope>
    <source>
        <strain evidence="4">IBRC-M 10490</strain>
    </source>
</reference>
<gene>
    <name evidence="3" type="ORF">ACFO5K_27450</name>
</gene>
<keyword evidence="2" id="KW-0812">Transmembrane</keyword>
<feature type="transmembrane region" description="Helical" evidence="2">
    <location>
        <begin position="18"/>
        <end position="39"/>
    </location>
</feature>
<name>A0ABV8VP30_9NOCA</name>
<dbReference type="RefSeq" id="WP_378568883.1">
    <property type="nucleotide sequence ID" value="NZ_JBHSDL010000045.1"/>
</dbReference>
<keyword evidence="4" id="KW-1185">Reference proteome</keyword>
<comment type="caution">
    <text evidence="3">The sequence shown here is derived from an EMBL/GenBank/DDBJ whole genome shotgun (WGS) entry which is preliminary data.</text>
</comment>